<gene>
    <name evidence="3" type="ORF">H2O64_16025</name>
</gene>
<dbReference type="Gene3D" id="2.60.120.1130">
    <property type="match status" value="1"/>
</dbReference>
<dbReference type="RefSeq" id="WP_187563228.1">
    <property type="nucleotide sequence ID" value="NZ_JACGWS010000010.1"/>
</dbReference>
<dbReference type="Gene3D" id="3.10.620.30">
    <property type="match status" value="1"/>
</dbReference>
<name>A0ABR7QCA6_9FLAO</name>
<dbReference type="Pfam" id="PF12969">
    <property type="entry name" value="DUF3857"/>
    <property type="match status" value="1"/>
</dbReference>
<protein>
    <submittedName>
        <fullName evidence="3">DUF3857 domain-containing protein</fullName>
    </submittedName>
</protein>
<evidence type="ECO:0000313" key="3">
    <source>
        <dbReference type="EMBL" id="MBC8756185.1"/>
    </source>
</evidence>
<dbReference type="Gene3D" id="2.60.40.3140">
    <property type="match status" value="1"/>
</dbReference>
<feature type="domain" description="DUF3857" evidence="2">
    <location>
        <begin position="71"/>
        <end position="190"/>
    </location>
</feature>
<sequence>MKYFQLLLFCLFSASCFGQNPFEERFNKVSEEELNMQVYRKDSTAPAVVLYENAKKTFEYIEENEDTYTKLHYYAKIKILSIAGLEEGNIIIPFIKSKFSEEEIVNIKAITHNLDGSSTLQEDQIIRINVKDDYNELKLLLPNVKVGSVIEYQYTLISPFTFSFRPWFFQSNIPKVYSEFNAKIPANYRFLRSFKGNLKLTVNGAYVIENCFEVPDSDKAVDCEIVRYAVKDVPAFRKEQFSLSYENYISRIEFKLAHYRSFGFSGYGQLKTWEEFDRSINSNKQYIRRILKKSMLKDFLPKEILKTKQKLEKAKKVYQFIRDHFVWNTKIGGLDENDIRKAFQRKEGSISEINLSLMNAMHAAGIRAEVLLIATRDHSIPTQDYPVMSDFNYLIVKVIIKGKVYFLDASEKAAPFGILPMLALNYKGRALNFNKKSYWETITPNLVNRLTTSISLTLEEDGTIKGKFANALTGHFALSKRNTFDKEKNEEYLNTIETEYEGLEILDYKITDKENAELPLKEFFEFEIDKEPANNTLYLDPFVFKAFPKNPFTLKKRTYPVDFAHPRIYTTRFLLSLPPNYEFGNLPKNQTFTIGENKAICKLTTVQQNGKLNITFELLINQFHYTTEEYELLKNFFTNLVKIQKNTLLTIKKKNS</sequence>
<organism evidence="3 4">
    <name type="scientific">Kordia aestuariivivens</name>
    <dbReference type="NCBI Taxonomy" id="2759037"/>
    <lineage>
        <taxon>Bacteria</taxon>
        <taxon>Pseudomonadati</taxon>
        <taxon>Bacteroidota</taxon>
        <taxon>Flavobacteriia</taxon>
        <taxon>Flavobacteriales</taxon>
        <taxon>Flavobacteriaceae</taxon>
        <taxon>Kordia</taxon>
    </lineage>
</organism>
<reference evidence="3 4" key="1">
    <citation type="submission" date="2020-07" db="EMBL/GenBank/DDBJ databases">
        <title>Description of Kordia aestuariivivens sp. nov., isolated from a tidal flat.</title>
        <authorList>
            <person name="Park S."/>
            <person name="Yoon J.-H."/>
        </authorList>
    </citation>
    <scope>NUCLEOTIDE SEQUENCE [LARGE SCALE GENOMIC DNA]</scope>
    <source>
        <strain evidence="3 4">YSTF-M3</strain>
    </source>
</reference>
<comment type="caution">
    <text evidence="3">The sequence shown here is derived from an EMBL/GenBank/DDBJ whole genome shotgun (WGS) entry which is preliminary data.</text>
</comment>
<evidence type="ECO:0000259" key="2">
    <source>
        <dbReference type="Pfam" id="PF12969"/>
    </source>
</evidence>
<keyword evidence="1" id="KW-0732">Signal</keyword>
<evidence type="ECO:0000256" key="1">
    <source>
        <dbReference type="SAM" id="SignalP"/>
    </source>
</evidence>
<proteinExistence type="predicted"/>
<dbReference type="EMBL" id="JACGWS010000010">
    <property type="protein sequence ID" value="MBC8756185.1"/>
    <property type="molecule type" value="Genomic_DNA"/>
</dbReference>
<feature type="chain" id="PRO_5046029273" evidence="1">
    <location>
        <begin position="19"/>
        <end position="656"/>
    </location>
</feature>
<keyword evidence="4" id="KW-1185">Reference proteome</keyword>
<dbReference type="PROSITE" id="PS51257">
    <property type="entry name" value="PROKAR_LIPOPROTEIN"/>
    <property type="match status" value="1"/>
</dbReference>
<accession>A0ABR7QCA6</accession>
<dbReference type="InterPro" id="IPR024618">
    <property type="entry name" value="DUF3857"/>
</dbReference>
<evidence type="ECO:0000313" key="4">
    <source>
        <dbReference type="Proteomes" id="UP000619238"/>
    </source>
</evidence>
<dbReference type="Proteomes" id="UP000619238">
    <property type="component" value="Unassembled WGS sequence"/>
</dbReference>
<feature type="signal peptide" evidence="1">
    <location>
        <begin position="1"/>
        <end position="18"/>
    </location>
</feature>